<dbReference type="InterPro" id="IPR036770">
    <property type="entry name" value="Ankyrin_rpt-contain_sf"/>
</dbReference>
<dbReference type="PANTHER" id="PTHR24198">
    <property type="entry name" value="ANKYRIN REPEAT AND PROTEIN KINASE DOMAIN-CONTAINING PROTEIN"/>
    <property type="match status" value="1"/>
</dbReference>
<proteinExistence type="predicted"/>
<dbReference type="OrthoDB" id="432800at2759"/>
<dbReference type="SMART" id="SM00248">
    <property type="entry name" value="ANK"/>
    <property type="match status" value="4"/>
</dbReference>
<evidence type="ECO:0000313" key="4">
    <source>
        <dbReference type="Proteomes" id="UP000604046"/>
    </source>
</evidence>
<dbReference type="InterPro" id="IPR002110">
    <property type="entry name" value="Ankyrin_rpt"/>
</dbReference>
<dbReference type="SUPFAM" id="SSF48403">
    <property type="entry name" value="Ankyrin repeat"/>
    <property type="match status" value="1"/>
</dbReference>
<dbReference type="EMBL" id="CAJNDS010002498">
    <property type="protein sequence ID" value="CAE7499500.1"/>
    <property type="molecule type" value="Genomic_DNA"/>
</dbReference>
<reference evidence="3" key="1">
    <citation type="submission" date="2021-02" db="EMBL/GenBank/DDBJ databases">
        <authorList>
            <person name="Dougan E. K."/>
            <person name="Rhodes N."/>
            <person name="Thang M."/>
            <person name="Chan C."/>
        </authorList>
    </citation>
    <scope>NUCLEOTIDE SEQUENCE</scope>
</reference>
<keyword evidence="1" id="KW-0677">Repeat</keyword>
<name>A0A812SZX3_9DINO</name>
<dbReference type="Proteomes" id="UP000604046">
    <property type="component" value="Unassembled WGS sequence"/>
</dbReference>
<protein>
    <submittedName>
        <fullName evidence="3">Uncharacterized protein</fullName>
    </submittedName>
</protein>
<gene>
    <name evidence="3" type="ORF">SNAT2548_LOCUS27975</name>
</gene>
<dbReference type="AlphaFoldDB" id="A0A812SZX3"/>
<evidence type="ECO:0000256" key="1">
    <source>
        <dbReference type="ARBA" id="ARBA00022737"/>
    </source>
</evidence>
<evidence type="ECO:0000256" key="2">
    <source>
        <dbReference type="ARBA" id="ARBA00023043"/>
    </source>
</evidence>
<organism evidence="3 4">
    <name type="scientific">Symbiodinium natans</name>
    <dbReference type="NCBI Taxonomy" id="878477"/>
    <lineage>
        <taxon>Eukaryota</taxon>
        <taxon>Sar</taxon>
        <taxon>Alveolata</taxon>
        <taxon>Dinophyceae</taxon>
        <taxon>Suessiales</taxon>
        <taxon>Symbiodiniaceae</taxon>
        <taxon>Symbiodinium</taxon>
    </lineage>
</organism>
<keyword evidence="2" id="KW-0040">ANK repeat</keyword>
<keyword evidence="4" id="KW-1185">Reference proteome</keyword>
<accession>A0A812SZX3</accession>
<dbReference type="Gene3D" id="1.25.40.20">
    <property type="entry name" value="Ankyrin repeat-containing domain"/>
    <property type="match status" value="1"/>
</dbReference>
<comment type="caution">
    <text evidence="3">The sequence shown here is derived from an EMBL/GenBank/DDBJ whole genome shotgun (WGS) entry which is preliminary data.</text>
</comment>
<sequence>MVKMIFPRWHLYPIRSGEFAVEDDRDRCGRVVQAALSKYISELREKKDEVPFRLYLSLFEEMVGLPIKRRNVEDFLKEFHFSPPLQQHKGFGPMACAALSGDHDLVLALAHANASLHTHAPGMRETLNQPHFTPLHLVLWFKSQDLRVLETLLELRADPNSSTIHAWPALMGCRTVESLELMVRYGGDVNTPGKTLFRNRPIHNMTSFGPPCEVVAKLVELRANLHGSTEGLSSMSPFCALATQGDCSPNDLRIAQLFIDSKADINQRLQPEGMSRAMEMVGRAYCRFSRGDPGILARFFKDCSTTGLGWCAILNNDGLLTFLLHARADPEIRNNRGLRPIDFAASERIRSILQDPTPHFLVLEHEAEIFSQSF</sequence>
<evidence type="ECO:0000313" key="3">
    <source>
        <dbReference type="EMBL" id="CAE7499500.1"/>
    </source>
</evidence>
<dbReference type="PANTHER" id="PTHR24198:SF165">
    <property type="entry name" value="ANKYRIN REPEAT-CONTAINING PROTEIN-RELATED"/>
    <property type="match status" value="1"/>
</dbReference>